<keyword evidence="4" id="KW-0732">Signal</keyword>
<evidence type="ECO:0000256" key="8">
    <source>
        <dbReference type="ARBA" id="ARBA00022989"/>
    </source>
</evidence>
<feature type="compositionally biased region" description="Low complexity" evidence="14">
    <location>
        <begin position="437"/>
        <end position="448"/>
    </location>
</feature>
<gene>
    <name evidence="15" type="ORF">HPP92_025022</name>
</gene>
<feature type="region of interest" description="Disordered" evidence="14">
    <location>
        <begin position="178"/>
        <end position="278"/>
    </location>
</feature>
<dbReference type="InterPro" id="IPR018124">
    <property type="entry name" value="Calret/calnex_CS"/>
</dbReference>
<evidence type="ECO:0000256" key="10">
    <source>
        <dbReference type="ARBA" id="ARBA00023157"/>
    </source>
</evidence>
<comment type="similarity">
    <text evidence="2 13">Belongs to the calreticulin family.</text>
</comment>
<keyword evidence="11 13" id="KW-0143">Chaperone</keyword>
<dbReference type="PRINTS" id="PR00626">
    <property type="entry name" value="CALRETICULIN"/>
</dbReference>
<sequence>MIFYEPFDESFEKSWTVSEKEDYKGTWKHSKSEGHEDFGLLVADKARKHSIVKELDEPIDLKDRTIVLQYESRFQNGLECGGAYLKYLRPQEAEWTPKDFNNESPYSIMFGPDKCGSTNKVHFILNHKNPKTGEYVEHHLKYPPSVPYDKLTHVYTAVIGPNNDLRILVDGEEKKKANFLSGDDFDPAIVPPKTIPDPDDRKPIDWDDRAKIPDPDAVKPDDWDEDAPVEIEDVEAVKPEGWLDDEPEEIEDPEASKPEDWDEEEDGEWEAPKIDNPKCATTPGYKGIWKPQQIPNPSYFELEKPDFEPIAAIGIEIWTMQDGILFDNILIVDDEKVAEAYREKTWKPKYEREKENDKVQDTSSVVSSFQKKIFDILYWVADIPFLGAYKSSIIDVIEKGEKQPNLTIGILVSVTVVLTSAILKLVFGQKKAAVTTASSKAASSSNDASTDEKGDTMAGSSSEKEEVKEEDTTAAKLRKSRRET</sequence>
<accession>A0A835PJA7</accession>
<evidence type="ECO:0000256" key="11">
    <source>
        <dbReference type="ARBA" id="ARBA00023186"/>
    </source>
</evidence>
<dbReference type="OrthoDB" id="1938156at2759"/>
<evidence type="ECO:0000256" key="2">
    <source>
        <dbReference type="ARBA" id="ARBA00010983"/>
    </source>
</evidence>
<evidence type="ECO:0000256" key="4">
    <source>
        <dbReference type="ARBA" id="ARBA00022729"/>
    </source>
</evidence>
<feature type="compositionally biased region" description="Basic and acidic residues" evidence="14">
    <location>
        <begin position="462"/>
        <end position="473"/>
    </location>
</feature>
<dbReference type="PROSITE" id="PS00805">
    <property type="entry name" value="CALRETICULIN_REPEAT"/>
    <property type="match status" value="1"/>
</dbReference>
<dbReference type="Gene3D" id="2.10.250.10">
    <property type="entry name" value="Calreticulin/calnexin, P domain"/>
    <property type="match status" value="1"/>
</dbReference>
<feature type="transmembrane region" description="Helical" evidence="13">
    <location>
        <begin position="406"/>
        <end position="427"/>
    </location>
</feature>
<dbReference type="PANTHER" id="PTHR11073">
    <property type="entry name" value="CALRETICULIN AND CALNEXIN"/>
    <property type="match status" value="1"/>
</dbReference>
<evidence type="ECO:0000256" key="6">
    <source>
        <dbReference type="ARBA" id="ARBA00022824"/>
    </source>
</evidence>
<dbReference type="Proteomes" id="UP000639772">
    <property type="component" value="Unassembled WGS sequence"/>
</dbReference>
<feature type="compositionally biased region" description="Acidic residues" evidence="14">
    <location>
        <begin position="260"/>
        <end position="269"/>
    </location>
</feature>
<dbReference type="GO" id="GO:0051082">
    <property type="term" value="F:unfolded protein binding"/>
    <property type="evidence" value="ECO:0007669"/>
    <property type="project" value="InterPro"/>
</dbReference>
<evidence type="ECO:0000256" key="3">
    <source>
        <dbReference type="ARBA" id="ARBA00022692"/>
    </source>
</evidence>
<evidence type="ECO:0000256" key="5">
    <source>
        <dbReference type="ARBA" id="ARBA00022737"/>
    </source>
</evidence>
<evidence type="ECO:0008006" key="17">
    <source>
        <dbReference type="Google" id="ProtNLM"/>
    </source>
</evidence>
<dbReference type="SUPFAM" id="SSF49899">
    <property type="entry name" value="Concanavalin A-like lectins/glucanases"/>
    <property type="match status" value="1"/>
</dbReference>
<name>A0A835PJA7_VANPL</name>
<dbReference type="PROSITE" id="PS00804">
    <property type="entry name" value="CALRETICULIN_2"/>
    <property type="match status" value="1"/>
</dbReference>
<feature type="compositionally biased region" description="Acidic residues" evidence="14">
    <location>
        <begin position="242"/>
        <end position="253"/>
    </location>
</feature>
<dbReference type="GO" id="GO:0005509">
    <property type="term" value="F:calcium ion binding"/>
    <property type="evidence" value="ECO:0007669"/>
    <property type="project" value="InterPro"/>
</dbReference>
<evidence type="ECO:0000256" key="13">
    <source>
        <dbReference type="RuleBase" id="RU362126"/>
    </source>
</evidence>
<evidence type="ECO:0000256" key="12">
    <source>
        <dbReference type="PIRSR" id="PIRSR601580-3"/>
    </source>
</evidence>
<keyword evidence="6 13" id="KW-0256">Endoplasmic reticulum</keyword>
<comment type="caution">
    <text evidence="15">The sequence shown here is derived from an EMBL/GenBank/DDBJ whole genome shotgun (WGS) entry which is preliminary data.</text>
</comment>
<dbReference type="AlphaFoldDB" id="A0A835PJA7"/>
<keyword evidence="3 13" id="KW-0812">Transmembrane</keyword>
<evidence type="ECO:0000313" key="16">
    <source>
        <dbReference type="Proteomes" id="UP000639772"/>
    </source>
</evidence>
<dbReference type="Pfam" id="PF00262">
    <property type="entry name" value="Calreticulin"/>
    <property type="match status" value="1"/>
</dbReference>
<feature type="compositionally biased region" description="Acidic residues" evidence="14">
    <location>
        <begin position="222"/>
        <end position="234"/>
    </location>
</feature>
<feature type="region of interest" description="Disordered" evidence="14">
    <location>
        <begin position="437"/>
        <end position="484"/>
    </location>
</feature>
<dbReference type="GO" id="GO:0036503">
    <property type="term" value="P:ERAD pathway"/>
    <property type="evidence" value="ECO:0007669"/>
    <property type="project" value="TreeGrafter"/>
</dbReference>
<dbReference type="InterPro" id="IPR001580">
    <property type="entry name" value="Calret/calnex"/>
</dbReference>
<keyword evidence="10 12" id="KW-1015">Disulfide bond</keyword>
<feature type="compositionally biased region" description="Basic and acidic residues" evidence="14">
    <location>
        <begin position="196"/>
        <end position="221"/>
    </location>
</feature>
<organism evidence="15 16">
    <name type="scientific">Vanilla planifolia</name>
    <name type="common">Vanilla</name>
    <dbReference type="NCBI Taxonomy" id="51239"/>
    <lineage>
        <taxon>Eukaryota</taxon>
        <taxon>Viridiplantae</taxon>
        <taxon>Streptophyta</taxon>
        <taxon>Embryophyta</taxon>
        <taxon>Tracheophyta</taxon>
        <taxon>Spermatophyta</taxon>
        <taxon>Magnoliopsida</taxon>
        <taxon>Liliopsida</taxon>
        <taxon>Asparagales</taxon>
        <taxon>Orchidaceae</taxon>
        <taxon>Vanilloideae</taxon>
        <taxon>Vanilleae</taxon>
        <taxon>Vanilla</taxon>
    </lineage>
</organism>
<feature type="disulfide bond" evidence="12">
    <location>
        <begin position="80"/>
        <end position="115"/>
    </location>
</feature>
<protein>
    <recommendedName>
        <fullName evidence="17">Calnexin</fullName>
    </recommendedName>
</protein>
<dbReference type="InterPro" id="IPR013320">
    <property type="entry name" value="ConA-like_dom_sf"/>
</dbReference>
<dbReference type="PANTHER" id="PTHR11073:SF1">
    <property type="entry name" value="CALNEXIN 14D-RELATED"/>
    <property type="match status" value="1"/>
</dbReference>
<keyword evidence="8 13" id="KW-1133">Transmembrane helix</keyword>
<proteinExistence type="inferred from homology"/>
<dbReference type="PROSITE" id="PS00803">
    <property type="entry name" value="CALRETICULIN_1"/>
    <property type="match status" value="1"/>
</dbReference>
<keyword evidence="9 13" id="KW-0472">Membrane</keyword>
<dbReference type="Gene3D" id="2.60.120.200">
    <property type="match status" value="1"/>
</dbReference>
<evidence type="ECO:0000256" key="1">
    <source>
        <dbReference type="ARBA" id="ARBA00004115"/>
    </source>
</evidence>
<evidence type="ECO:0000256" key="14">
    <source>
        <dbReference type="SAM" id="MobiDB-lite"/>
    </source>
</evidence>
<dbReference type="SUPFAM" id="SSF63887">
    <property type="entry name" value="P-domain of calnexin/calreticulin"/>
    <property type="match status" value="1"/>
</dbReference>
<evidence type="ECO:0000256" key="7">
    <source>
        <dbReference type="ARBA" id="ARBA00022837"/>
    </source>
</evidence>
<dbReference type="InterPro" id="IPR009033">
    <property type="entry name" value="Calreticulin/calnexin_P_dom_sf"/>
</dbReference>
<evidence type="ECO:0000256" key="9">
    <source>
        <dbReference type="ARBA" id="ARBA00023136"/>
    </source>
</evidence>
<dbReference type="GO" id="GO:0006457">
    <property type="term" value="P:protein folding"/>
    <property type="evidence" value="ECO:0007669"/>
    <property type="project" value="InterPro"/>
</dbReference>
<dbReference type="GO" id="GO:0005789">
    <property type="term" value="C:endoplasmic reticulum membrane"/>
    <property type="evidence" value="ECO:0007669"/>
    <property type="project" value="UniProtKB-SubCell"/>
</dbReference>
<keyword evidence="7" id="KW-0106">Calcium</keyword>
<dbReference type="FunFam" id="2.60.120.200:FF:000048">
    <property type="entry name" value="Calnexin homolog"/>
    <property type="match status" value="1"/>
</dbReference>
<comment type="subcellular location">
    <subcellularLocation>
        <location evidence="1">Endoplasmic reticulum membrane</location>
        <topology evidence="1">Single-pass type I membrane protein</topology>
    </subcellularLocation>
</comment>
<keyword evidence="5" id="KW-0677">Repeat</keyword>
<reference evidence="15 16" key="1">
    <citation type="journal article" date="2020" name="Nat. Food">
        <title>A phased Vanilla planifolia genome enables genetic improvement of flavour and production.</title>
        <authorList>
            <person name="Hasing T."/>
            <person name="Tang H."/>
            <person name="Brym M."/>
            <person name="Khazi F."/>
            <person name="Huang T."/>
            <person name="Chambers A.H."/>
        </authorList>
    </citation>
    <scope>NUCLEOTIDE SEQUENCE [LARGE SCALE GENOMIC DNA]</scope>
    <source>
        <tissue evidence="15">Leaf</tissue>
    </source>
</reference>
<evidence type="ECO:0000313" key="15">
    <source>
        <dbReference type="EMBL" id="KAG0453718.1"/>
    </source>
</evidence>
<dbReference type="EMBL" id="JADCNM010000014">
    <property type="protein sequence ID" value="KAG0453718.1"/>
    <property type="molecule type" value="Genomic_DNA"/>
</dbReference>